<dbReference type="Pfam" id="PF17906">
    <property type="entry name" value="HTH_48"/>
    <property type="match status" value="1"/>
</dbReference>
<dbReference type="Gene3D" id="1.10.10.1450">
    <property type="match status" value="1"/>
</dbReference>
<dbReference type="AlphaFoldDB" id="A0AAN8IEJ4"/>
<accession>A0AAN8IEJ4</accession>
<feature type="region of interest" description="Disordered" evidence="1">
    <location>
        <begin position="35"/>
        <end position="67"/>
    </location>
</feature>
<evidence type="ECO:0000313" key="3">
    <source>
        <dbReference type="EMBL" id="KAK5966212.1"/>
    </source>
</evidence>
<comment type="caution">
    <text evidence="3">The sequence shown here is derived from an EMBL/GenBank/DDBJ whole genome shotgun (WGS) entry which is preliminary data.</text>
</comment>
<feature type="compositionally biased region" description="Basic and acidic residues" evidence="1">
    <location>
        <begin position="57"/>
        <end position="66"/>
    </location>
</feature>
<feature type="domain" description="Mos1 transposase HTH" evidence="2">
    <location>
        <begin position="80"/>
        <end position="127"/>
    </location>
</feature>
<sequence>MDPHPSVEARKIPPRSGGVIARSLACLAKYRAENQQSDKTPLYEVKPPPMDEASDVSTRKEVKAETVELPTEDMPTIDEKVRICLLYEFRLGSLAEVASYNLNKVFGVGAISLFSVTHYYGKFRRGDTNLETKQKGKYSIVDPDIVFCVNGTTISRLLKKMKKGAVLPKFKYKAISAEKLLGVSNPTHEEKPHGLPMPVSAEKLLLIPTSNEQKEPPRVSRIEPSGFGKDTVQAPAMECAYQYLPHETLLAS</sequence>
<protein>
    <recommendedName>
        <fullName evidence="2">Mos1 transposase HTH domain-containing protein</fullName>
    </recommendedName>
</protein>
<keyword evidence="4" id="KW-1185">Reference proteome</keyword>
<dbReference type="Proteomes" id="UP001331761">
    <property type="component" value="Unassembled WGS sequence"/>
</dbReference>
<organism evidence="3 4">
    <name type="scientific">Trichostrongylus colubriformis</name>
    <name type="common">Black scour worm</name>
    <dbReference type="NCBI Taxonomy" id="6319"/>
    <lineage>
        <taxon>Eukaryota</taxon>
        <taxon>Metazoa</taxon>
        <taxon>Ecdysozoa</taxon>
        <taxon>Nematoda</taxon>
        <taxon>Chromadorea</taxon>
        <taxon>Rhabditida</taxon>
        <taxon>Rhabditina</taxon>
        <taxon>Rhabditomorpha</taxon>
        <taxon>Strongyloidea</taxon>
        <taxon>Trichostrongylidae</taxon>
        <taxon>Trichostrongylus</taxon>
    </lineage>
</organism>
<dbReference type="EMBL" id="WIXE01023728">
    <property type="protein sequence ID" value="KAK5966212.1"/>
    <property type="molecule type" value="Genomic_DNA"/>
</dbReference>
<evidence type="ECO:0000259" key="2">
    <source>
        <dbReference type="Pfam" id="PF17906"/>
    </source>
</evidence>
<gene>
    <name evidence="3" type="ORF">GCK32_014296</name>
</gene>
<proteinExistence type="predicted"/>
<evidence type="ECO:0000313" key="4">
    <source>
        <dbReference type="Proteomes" id="UP001331761"/>
    </source>
</evidence>
<reference evidence="3 4" key="1">
    <citation type="submission" date="2019-10" db="EMBL/GenBank/DDBJ databases">
        <title>Assembly and Annotation for the nematode Trichostrongylus colubriformis.</title>
        <authorList>
            <person name="Martin J."/>
        </authorList>
    </citation>
    <scope>NUCLEOTIDE SEQUENCE [LARGE SCALE GENOMIC DNA]</scope>
    <source>
        <strain evidence="3">G859</strain>
        <tissue evidence="3">Whole worm</tissue>
    </source>
</reference>
<evidence type="ECO:0000256" key="1">
    <source>
        <dbReference type="SAM" id="MobiDB-lite"/>
    </source>
</evidence>
<name>A0AAN8IEJ4_TRICO</name>
<dbReference type="InterPro" id="IPR041426">
    <property type="entry name" value="Mos1_HTH"/>
</dbReference>